<reference evidence="1" key="1">
    <citation type="submission" date="2023-02" db="EMBL/GenBank/DDBJ databases">
        <title>Genome of toxic invasive species Heracleum sosnowskyi carries increased number of genes despite the absence of recent whole-genome duplications.</title>
        <authorList>
            <person name="Schelkunov M."/>
            <person name="Shtratnikova V."/>
            <person name="Makarenko M."/>
            <person name="Klepikova A."/>
            <person name="Omelchenko D."/>
            <person name="Novikova G."/>
            <person name="Obukhova E."/>
            <person name="Bogdanov V."/>
            <person name="Penin A."/>
            <person name="Logacheva M."/>
        </authorList>
    </citation>
    <scope>NUCLEOTIDE SEQUENCE</scope>
    <source>
        <strain evidence="1">Hsosn_3</strain>
        <tissue evidence="1">Leaf</tissue>
    </source>
</reference>
<reference evidence="1" key="2">
    <citation type="submission" date="2023-05" db="EMBL/GenBank/DDBJ databases">
        <authorList>
            <person name="Schelkunov M.I."/>
        </authorList>
    </citation>
    <scope>NUCLEOTIDE SEQUENCE</scope>
    <source>
        <strain evidence="1">Hsosn_3</strain>
        <tissue evidence="1">Leaf</tissue>
    </source>
</reference>
<name>A0AAD8JF44_9APIA</name>
<evidence type="ECO:0000313" key="1">
    <source>
        <dbReference type="EMBL" id="KAK1402561.1"/>
    </source>
</evidence>
<comment type="caution">
    <text evidence="1">The sequence shown here is derived from an EMBL/GenBank/DDBJ whole genome shotgun (WGS) entry which is preliminary data.</text>
</comment>
<keyword evidence="2" id="KW-1185">Reference proteome</keyword>
<dbReference type="InterPro" id="IPR009003">
    <property type="entry name" value="Peptidase_S1_PA"/>
</dbReference>
<accession>A0AAD8JF44</accession>
<proteinExistence type="predicted"/>
<dbReference type="AlphaFoldDB" id="A0AAD8JF44"/>
<protein>
    <submittedName>
        <fullName evidence="1">Uncharacterized protein</fullName>
    </submittedName>
</protein>
<dbReference type="Proteomes" id="UP001237642">
    <property type="component" value="Unassembled WGS sequence"/>
</dbReference>
<gene>
    <name evidence="1" type="ORF">POM88_002166</name>
</gene>
<sequence>MATTSSSMMEDVVQTWPSIEMLCKGHSMKQHFPKFWSSIQRYYESRTPQKVIPKLSPHDLHLKWRLASHKCKKLSSIVMNFAPSIVYVSVFSGVKRYLDCSGYIIDWDDSNKIATILTSAKVMRFPGERDDYYIVIRLTNGKILLAEEDYVDYYNNIVTLKVNSDTTLNPVERNVETVEGVVVALGREFYTCKLLESSGVICKDHPYFGCELLVSSTCSGSEVSMSISL</sequence>
<dbReference type="EMBL" id="JAUIZM010000001">
    <property type="protein sequence ID" value="KAK1402561.1"/>
    <property type="molecule type" value="Genomic_DNA"/>
</dbReference>
<dbReference type="PANTHER" id="PTHR47389">
    <property type="entry name" value="OS09G0436400 PROTEIN"/>
    <property type="match status" value="1"/>
</dbReference>
<dbReference type="PANTHER" id="PTHR47389:SF8">
    <property type="entry name" value="EXPRESSED PROTEIN"/>
    <property type="match status" value="1"/>
</dbReference>
<evidence type="ECO:0000313" key="2">
    <source>
        <dbReference type="Proteomes" id="UP001237642"/>
    </source>
</evidence>
<organism evidence="1 2">
    <name type="scientific">Heracleum sosnowskyi</name>
    <dbReference type="NCBI Taxonomy" id="360622"/>
    <lineage>
        <taxon>Eukaryota</taxon>
        <taxon>Viridiplantae</taxon>
        <taxon>Streptophyta</taxon>
        <taxon>Embryophyta</taxon>
        <taxon>Tracheophyta</taxon>
        <taxon>Spermatophyta</taxon>
        <taxon>Magnoliopsida</taxon>
        <taxon>eudicotyledons</taxon>
        <taxon>Gunneridae</taxon>
        <taxon>Pentapetalae</taxon>
        <taxon>asterids</taxon>
        <taxon>campanulids</taxon>
        <taxon>Apiales</taxon>
        <taxon>Apiaceae</taxon>
        <taxon>Apioideae</taxon>
        <taxon>apioid superclade</taxon>
        <taxon>Tordylieae</taxon>
        <taxon>Tordyliinae</taxon>
        <taxon>Heracleum</taxon>
    </lineage>
</organism>
<dbReference type="SUPFAM" id="SSF50494">
    <property type="entry name" value="Trypsin-like serine proteases"/>
    <property type="match status" value="1"/>
</dbReference>